<evidence type="ECO:0008006" key="4">
    <source>
        <dbReference type="Google" id="ProtNLM"/>
    </source>
</evidence>
<protein>
    <recommendedName>
        <fullName evidence="4">F-box domain-containing protein</fullName>
    </recommendedName>
</protein>
<name>A0A4P9WFN0_9FUNG</name>
<reference evidence="3" key="1">
    <citation type="journal article" date="2018" name="Nat. Microbiol.">
        <title>Leveraging single-cell genomics to expand the fungal tree of life.</title>
        <authorList>
            <person name="Ahrendt S.R."/>
            <person name="Quandt C.A."/>
            <person name="Ciobanu D."/>
            <person name="Clum A."/>
            <person name="Salamov A."/>
            <person name="Andreopoulos B."/>
            <person name="Cheng J.F."/>
            <person name="Woyke T."/>
            <person name="Pelin A."/>
            <person name="Henrissat B."/>
            <person name="Reynolds N.K."/>
            <person name="Benny G.L."/>
            <person name="Smith M.E."/>
            <person name="James T.Y."/>
            <person name="Grigoriev I.V."/>
        </authorList>
    </citation>
    <scope>NUCLEOTIDE SEQUENCE [LARGE SCALE GENOMIC DNA]</scope>
</reference>
<dbReference type="Proteomes" id="UP000269721">
    <property type="component" value="Unassembled WGS sequence"/>
</dbReference>
<dbReference type="EMBL" id="KZ995180">
    <property type="protein sequence ID" value="RKO91212.1"/>
    <property type="molecule type" value="Genomic_DNA"/>
</dbReference>
<feature type="compositionally biased region" description="Polar residues" evidence="1">
    <location>
        <begin position="77"/>
        <end position="89"/>
    </location>
</feature>
<organism evidence="2 3">
    <name type="scientific">Blyttiomyces helicus</name>
    <dbReference type="NCBI Taxonomy" id="388810"/>
    <lineage>
        <taxon>Eukaryota</taxon>
        <taxon>Fungi</taxon>
        <taxon>Fungi incertae sedis</taxon>
        <taxon>Chytridiomycota</taxon>
        <taxon>Chytridiomycota incertae sedis</taxon>
        <taxon>Chytridiomycetes</taxon>
        <taxon>Chytridiomycetes incertae sedis</taxon>
        <taxon>Blyttiomyces</taxon>
    </lineage>
</organism>
<evidence type="ECO:0000313" key="3">
    <source>
        <dbReference type="Proteomes" id="UP000269721"/>
    </source>
</evidence>
<proteinExistence type="predicted"/>
<gene>
    <name evidence="2" type="ORF">BDK51DRAFT_41549</name>
</gene>
<dbReference type="AlphaFoldDB" id="A0A4P9WFN0"/>
<keyword evidence="3" id="KW-1185">Reference proteome</keyword>
<feature type="region of interest" description="Disordered" evidence="1">
    <location>
        <begin position="63"/>
        <end position="93"/>
    </location>
</feature>
<evidence type="ECO:0000256" key="1">
    <source>
        <dbReference type="SAM" id="MobiDB-lite"/>
    </source>
</evidence>
<evidence type="ECO:0000313" key="2">
    <source>
        <dbReference type="EMBL" id="RKO91212.1"/>
    </source>
</evidence>
<accession>A0A4P9WFN0</accession>
<sequence>MATSSLSPRASSDPRPCPPSFLSLPLDILDPTLQLLFPLKLWSTAQIHASQLARLAIGTVRPRISQPRRLPDRRPHSQVTQPGQRNSPEPATPLALRLPGLERLTVTASALGGDVPPAEAWEGAASLKALTVERLKHEAVMAWETRREFLAFFPPGLVHLFIRDGDIPHPAVSTFAPLTALRRLELGYAQFAKFGDAILPSMPILEALNLERAAKWTPWRLCGLLARPAGCRL</sequence>